<protein>
    <submittedName>
        <fullName evidence="1">Uncharacterized protein</fullName>
    </submittedName>
</protein>
<dbReference type="AlphaFoldDB" id="A0A1X6PGK2"/>
<reference evidence="1 2" key="1">
    <citation type="submission" date="2017-03" db="EMBL/GenBank/DDBJ databases">
        <title>WGS assembly of Porphyra umbilicalis.</title>
        <authorList>
            <person name="Brawley S.H."/>
            <person name="Blouin N.A."/>
            <person name="Ficko-Blean E."/>
            <person name="Wheeler G.L."/>
            <person name="Lohr M."/>
            <person name="Goodson H.V."/>
            <person name="Jenkins J.W."/>
            <person name="Blaby-Haas C.E."/>
            <person name="Helliwell K.E."/>
            <person name="Chan C."/>
            <person name="Marriage T."/>
            <person name="Bhattacharya D."/>
            <person name="Klein A.S."/>
            <person name="Badis Y."/>
            <person name="Brodie J."/>
            <person name="Cao Y."/>
            <person name="Collen J."/>
            <person name="Dittami S.M."/>
            <person name="Gachon C.M."/>
            <person name="Green B.R."/>
            <person name="Karpowicz S."/>
            <person name="Kim J.W."/>
            <person name="Kudahl U."/>
            <person name="Lin S."/>
            <person name="Michel G."/>
            <person name="Mittag M."/>
            <person name="Olson B.J."/>
            <person name="Pangilinan J."/>
            <person name="Peng Y."/>
            <person name="Qiu H."/>
            <person name="Shu S."/>
            <person name="Singer J.T."/>
            <person name="Smith A.G."/>
            <person name="Sprecher B.N."/>
            <person name="Wagner V."/>
            <person name="Wang W."/>
            <person name="Wang Z.-Y."/>
            <person name="Yan J."/>
            <person name="Yarish C."/>
            <person name="Zoeuner-Riek S."/>
            <person name="Zhuang Y."/>
            <person name="Zou Y."/>
            <person name="Lindquist E.A."/>
            <person name="Grimwood J."/>
            <person name="Barry K."/>
            <person name="Rokhsar D.S."/>
            <person name="Schmutz J."/>
            <person name="Stiller J.W."/>
            <person name="Grossman A.R."/>
            <person name="Prochnik S.E."/>
        </authorList>
    </citation>
    <scope>NUCLEOTIDE SEQUENCE [LARGE SCALE GENOMIC DNA]</scope>
    <source>
        <strain evidence="1">4086291</strain>
    </source>
</reference>
<accession>A0A1X6PGK2</accession>
<keyword evidence="2" id="KW-1185">Reference proteome</keyword>
<evidence type="ECO:0000313" key="1">
    <source>
        <dbReference type="EMBL" id="OSX79981.1"/>
    </source>
</evidence>
<name>A0A1X6PGK2_PORUM</name>
<dbReference type="OrthoDB" id="166580at2759"/>
<evidence type="ECO:0000313" key="2">
    <source>
        <dbReference type="Proteomes" id="UP000218209"/>
    </source>
</evidence>
<dbReference type="Proteomes" id="UP000218209">
    <property type="component" value="Unassembled WGS sequence"/>
</dbReference>
<proteinExistence type="predicted"/>
<sequence>MSKMLVCADEHAAESPMATAARLARQIGARRGPLGGDDGNSPHVLNAMRLLKSSFEQITASCLPTCVETKVRDRLEAETELNDAPADNDAHANAIVDIWRSPRSSGANGAAIDKQLLLGNDLDALPIIR</sequence>
<gene>
    <name evidence="1" type="ORF">BU14_0066s0034</name>
</gene>
<organism evidence="1 2">
    <name type="scientific">Porphyra umbilicalis</name>
    <name type="common">Purple laver</name>
    <name type="synonym">Red alga</name>
    <dbReference type="NCBI Taxonomy" id="2786"/>
    <lineage>
        <taxon>Eukaryota</taxon>
        <taxon>Rhodophyta</taxon>
        <taxon>Bangiophyceae</taxon>
        <taxon>Bangiales</taxon>
        <taxon>Bangiaceae</taxon>
        <taxon>Porphyra</taxon>
    </lineage>
</organism>
<dbReference type="EMBL" id="KV918783">
    <property type="protein sequence ID" value="OSX79981.1"/>
    <property type="molecule type" value="Genomic_DNA"/>
</dbReference>